<dbReference type="AlphaFoldDB" id="A0A2H3E696"/>
<proteinExistence type="predicted"/>
<evidence type="ECO:0000313" key="3">
    <source>
        <dbReference type="Proteomes" id="UP000217790"/>
    </source>
</evidence>
<dbReference type="EMBL" id="KZ293645">
    <property type="protein sequence ID" value="PBL01871.1"/>
    <property type="molecule type" value="Genomic_DNA"/>
</dbReference>
<feature type="region of interest" description="Disordered" evidence="1">
    <location>
        <begin position="177"/>
        <end position="200"/>
    </location>
</feature>
<protein>
    <submittedName>
        <fullName evidence="2">Uncharacterized protein</fullName>
    </submittedName>
</protein>
<feature type="compositionally biased region" description="Low complexity" evidence="1">
    <location>
        <begin position="177"/>
        <end position="192"/>
    </location>
</feature>
<dbReference type="Proteomes" id="UP000217790">
    <property type="component" value="Unassembled WGS sequence"/>
</dbReference>
<sequence length="311" mass="34348">MIGSLFLSSTMPTPSLDANFVFPRSNANSKWTVSPEFGDALLHAMRERPSARIPSIVELPPPKRPQLVVPLTMKTRIAVRDKTPHRFEVVPLRDVHRRAPSPMFKEITPLANARVKLRSVNAEATVRNTKAARGGRQGPTRGRENSKLPPPVNRQTRIPRGKNIQLVHVQPTALHAKSASLSSLHPASPSRHSFGRSEDIQRRSQIPYSLKRRAIYTQTLFIPKLAATVEEVSPSTSVSADSLSAMEGTTLVDDEDAPLKAYKSNSLAASFFSMPSDYSQDSFQVVPKHHAIVVELMVAIDLAISEWGKMV</sequence>
<reference evidence="3" key="1">
    <citation type="journal article" date="2017" name="Nat. Ecol. Evol.">
        <title>Genome expansion and lineage-specific genetic innovations in the forest pathogenic fungi Armillaria.</title>
        <authorList>
            <person name="Sipos G."/>
            <person name="Prasanna A.N."/>
            <person name="Walter M.C."/>
            <person name="O'Connor E."/>
            <person name="Balint B."/>
            <person name="Krizsan K."/>
            <person name="Kiss B."/>
            <person name="Hess J."/>
            <person name="Varga T."/>
            <person name="Slot J."/>
            <person name="Riley R."/>
            <person name="Boka B."/>
            <person name="Rigling D."/>
            <person name="Barry K."/>
            <person name="Lee J."/>
            <person name="Mihaltcheva S."/>
            <person name="LaButti K."/>
            <person name="Lipzen A."/>
            <person name="Waldron R."/>
            <person name="Moloney N.M."/>
            <person name="Sperisen C."/>
            <person name="Kredics L."/>
            <person name="Vagvoelgyi C."/>
            <person name="Patrignani A."/>
            <person name="Fitzpatrick D."/>
            <person name="Nagy I."/>
            <person name="Doyle S."/>
            <person name="Anderson J.B."/>
            <person name="Grigoriev I.V."/>
            <person name="Gueldener U."/>
            <person name="Muensterkoetter M."/>
            <person name="Nagy L.G."/>
        </authorList>
    </citation>
    <scope>NUCLEOTIDE SEQUENCE [LARGE SCALE GENOMIC DNA]</scope>
    <source>
        <strain evidence="3">Ar21-2</strain>
    </source>
</reference>
<gene>
    <name evidence="2" type="ORF">ARMGADRAFT_231642</name>
</gene>
<dbReference type="OrthoDB" id="2984700at2759"/>
<evidence type="ECO:0000256" key="1">
    <source>
        <dbReference type="SAM" id="MobiDB-lite"/>
    </source>
</evidence>
<feature type="region of interest" description="Disordered" evidence="1">
    <location>
        <begin position="121"/>
        <end position="158"/>
    </location>
</feature>
<dbReference type="InParanoid" id="A0A2H3E696"/>
<accession>A0A2H3E696</accession>
<organism evidence="2 3">
    <name type="scientific">Armillaria gallica</name>
    <name type="common">Bulbous honey fungus</name>
    <name type="synonym">Armillaria bulbosa</name>
    <dbReference type="NCBI Taxonomy" id="47427"/>
    <lineage>
        <taxon>Eukaryota</taxon>
        <taxon>Fungi</taxon>
        <taxon>Dikarya</taxon>
        <taxon>Basidiomycota</taxon>
        <taxon>Agaricomycotina</taxon>
        <taxon>Agaricomycetes</taxon>
        <taxon>Agaricomycetidae</taxon>
        <taxon>Agaricales</taxon>
        <taxon>Marasmiineae</taxon>
        <taxon>Physalacriaceae</taxon>
        <taxon>Armillaria</taxon>
    </lineage>
</organism>
<name>A0A2H3E696_ARMGA</name>
<evidence type="ECO:0000313" key="2">
    <source>
        <dbReference type="EMBL" id="PBL01871.1"/>
    </source>
</evidence>
<keyword evidence="3" id="KW-1185">Reference proteome</keyword>